<keyword evidence="4 5" id="KW-0472">Membrane</keyword>
<name>A0A4P6JI01_KTERU</name>
<dbReference type="PANTHER" id="PTHR36460">
    <property type="entry name" value="UPF0132 DOMAIN PROTEIN (AFU_ORTHOLOGUE AFUA_3G10255)"/>
    <property type="match status" value="1"/>
</dbReference>
<evidence type="ECO:0000313" key="8">
    <source>
        <dbReference type="Proteomes" id="UP000290365"/>
    </source>
</evidence>
<sequence length="214" mass="23839">MTPNLQLKQERERRGWSQAQVATLLGTEASNIDSWESGLSAPPPYLCVKLCLLFERSARDLGFLPASIETPELALAEEPRQEPAVERAAVLKEELFEPALGARIIASLSYLFLWGSALLVFFAGRANRFICFHSLQSFFFFAGATLWYILYICIMFYTPSTILHLLALLISVLVSISSIAVWLIGIVQALRGRYTCVPLIGRLSLKVANKLSVK</sequence>
<dbReference type="Gene3D" id="1.10.260.40">
    <property type="entry name" value="lambda repressor-like DNA-binding domains"/>
    <property type="match status" value="1"/>
</dbReference>
<dbReference type="InterPro" id="IPR010982">
    <property type="entry name" value="Lambda_DNA-bd_dom_sf"/>
</dbReference>
<keyword evidence="3 5" id="KW-1133">Transmembrane helix</keyword>
<evidence type="ECO:0000256" key="2">
    <source>
        <dbReference type="ARBA" id="ARBA00022692"/>
    </source>
</evidence>
<dbReference type="InterPro" id="IPR001387">
    <property type="entry name" value="Cro/C1-type_HTH"/>
</dbReference>
<organism evidence="7 8">
    <name type="scientific">Ktedonosporobacter rubrisoli</name>
    <dbReference type="NCBI Taxonomy" id="2509675"/>
    <lineage>
        <taxon>Bacteria</taxon>
        <taxon>Bacillati</taxon>
        <taxon>Chloroflexota</taxon>
        <taxon>Ktedonobacteria</taxon>
        <taxon>Ktedonobacterales</taxon>
        <taxon>Ktedonosporobacteraceae</taxon>
        <taxon>Ktedonosporobacter</taxon>
    </lineage>
</organism>
<dbReference type="OrthoDB" id="157786at2"/>
<accession>A0A4P6JI01</accession>
<proteinExistence type="predicted"/>
<evidence type="ECO:0000313" key="7">
    <source>
        <dbReference type="EMBL" id="QBD74675.1"/>
    </source>
</evidence>
<keyword evidence="2 5" id="KW-0812">Transmembrane</keyword>
<evidence type="ECO:0000259" key="6">
    <source>
        <dbReference type="PROSITE" id="PS50943"/>
    </source>
</evidence>
<evidence type="ECO:0000256" key="1">
    <source>
        <dbReference type="ARBA" id="ARBA00004141"/>
    </source>
</evidence>
<dbReference type="Pfam" id="PF01381">
    <property type="entry name" value="HTH_3"/>
    <property type="match status" value="1"/>
</dbReference>
<dbReference type="PANTHER" id="PTHR36460:SF1">
    <property type="entry name" value="UPF0132 DOMAIN PROTEIN (AFU_ORTHOLOGUE AFUA_3G10255)"/>
    <property type="match status" value="1"/>
</dbReference>
<dbReference type="EMBL" id="CP035758">
    <property type="protein sequence ID" value="QBD74675.1"/>
    <property type="molecule type" value="Genomic_DNA"/>
</dbReference>
<evidence type="ECO:0000256" key="4">
    <source>
        <dbReference type="ARBA" id="ARBA00023136"/>
    </source>
</evidence>
<dbReference type="SUPFAM" id="SSF47413">
    <property type="entry name" value="lambda repressor-like DNA-binding domains"/>
    <property type="match status" value="1"/>
</dbReference>
<dbReference type="AlphaFoldDB" id="A0A4P6JI01"/>
<dbReference type="SMART" id="SM00530">
    <property type="entry name" value="HTH_XRE"/>
    <property type="match status" value="1"/>
</dbReference>
<dbReference type="CDD" id="cd00093">
    <property type="entry name" value="HTH_XRE"/>
    <property type="match status" value="1"/>
</dbReference>
<reference evidence="7 8" key="1">
    <citation type="submission" date="2019-01" db="EMBL/GenBank/DDBJ databases">
        <title>Ktedonosporobacter rubrisoli SCAWS-G2.</title>
        <authorList>
            <person name="Huang Y."/>
            <person name="Yan B."/>
        </authorList>
    </citation>
    <scope>NUCLEOTIDE SEQUENCE [LARGE SCALE GENOMIC DNA]</scope>
    <source>
        <strain evidence="7 8">SCAWS-G2</strain>
    </source>
</reference>
<feature type="transmembrane region" description="Helical" evidence="5">
    <location>
        <begin position="163"/>
        <end position="184"/>
    </location>
</feature>
<protein>
    <submittedName>
        <fullName evidence="7">Helix-turn-helix domain-containing protein</fullName>
    </submittedName>
</protein>
<feature type="transmembrane region" description="Helical" evidence="5">
    <location>
        <begin position="100"/>
        <end position="123"/>
    </location>
</feature>
<evidence type="ECO:0000256" key="3">
    <source>
        <dbReference type="ARBA" id="ARBA00022989"/>
    </source>
</evidence>
<feature type="transmembrane region" description="Helical" evidence="5">
    <location>
        <begin position="135"/>
        <end position="157"/>
    </location>
</feature>
<feature type="domain" description="HTH cro/C1-type" evidence="6">
    <location>
        <begin position="7"/>
        <end position="61"/>
    </location>
</feature>
<gene>
    <name evidence="7" type="ORF">EPA93_01185</name>
</gene>
<comment type="subcellular location">
    <subcellularLocation>
        <location evidence="1">Membrane</location>
        <topology evidence="1">Multi-pass membrane protein</topology>
    </subcellularLocation>
</comment>
<dbReference type="RefSeq" id="WP_129885274.1">
    <property type="nucleotide sequence ID" value="NZ_CP035758.1"/>
</dbReference>
<dbReference type="KEGG" id="kbs:EPA93_01185"/>
<dbReference type="Proteomes" id="UP000290365">
    <property type="component" value="Chromosome"/>
</dbReference>
<keyword evidence="8" id="KW-1185">Reference proteome</keyword>
<dbReference type="GO" id="GO:0003677">
    <property type="term" value="F:DNA binding"/>
    <property type="evidence" value="ECO:0007669"/>
    <property type="project" value="InterPro"/>
</dbReference>
<dbReference type="GO" id="GO:0016020">
    <property type="term" value="C:membrane"/>
    <property type="evidence" value="ECO:0007669"/>
    <property type="project" value="UniProtKB-SubCell"/>
</dbReference>
<dbReference type="PROSITE" id="PS50943">
    <property type="entry name" value="HTH_CROC1"/>
    <property type="match status" value="1"/>
</dbReference>
<evidence type="ECO:0000256" key="5">
    <source>
        <dbReference type="SAM" id="Phobius"/>
    </source>
</evidence>